<accession>C6TN76</accession>
<dbReference type="AlphaFoldDB" id="C6TN76"/>
<evidence type="ECO:0000256" key="1">
    <source>
        <dbReference type="SAM" id="SignalP"/>
    </source>
</evidence>
<organism evidence="2">
    <name type="scientific">Glycine max</name>
    <name type="common">Soybean</name>
    <name type="synonym">Glycine hispida</name>
    <dbReference type="NCBI Taxonomy" id="3847"/>
    <lineage>
        <taxon>Eukaryota</taxon>
        <taxon>Viridiplantae</taxon>
        <taxon>Streptophyta</taxon>
        <taxon>Embryophyta</taxon>
        <taxon>Tracheophyta</taxon>
        <taxon>Spermatophyta</taxon>
        <taxon>Magnoliopsida</taxon>
        <taxon>eudicotyledons</taxon>
        <taxon>Gunneridae</taxon>
        <taxon>Pentapetalae</taxon>
        <taxon>rosids</taxon>
        <taxon>fabids</taxon>
        <taxon>Fabales</taxon>
        <taxon>Fabaceae</taxon>
        <taxon>Papilionoideae</taxon>
        <taxon>50 kb inversion clade</taxon>
        <taxon>NPAAA clade</taxon>
        <taxon>indigoferoid/millettioid clade</taxon>
        <taxon>Phaseoleae</taxon>
        <taxon>Glycine</taxon>
        <taxon>Glycine subgen. Soja</taxon>
    </lineage>
</organism>
<proteinExistence type="evidence at transcript level"/>
<evidence type="ECO:0008006" key="3">
    <source>
        <dbReference type="Google" id="ProtNLM"/>
    </source>
</evidence>
<dbReference type="EMBL" id="BT099192">
    <property type="protein sequence ID" value="ACU24368.1"/>
    <property type="molecule type" value="mRNA"/>
</dbReference>
<evidence type="ECO:0000313" key="2">
    <source>
        <dbReference type="EMBL" id="ACU24368.1"/>
    </source>
</evidence>
<keyword evidence="1" id="KW-0732">Signal</keyword>
<feature type="signal peptide" evidence="1">
    <location>
        <begin position="1"/>
        <end position="21"/>
    </location>
</feature>
<feature type="chain" id="PRO_5002971667" description="Secreted protein" evidence="1">
    <location>
        <begin position="22"/>
        <end position="106"/>
    </location>
</feature>
<protein>
    <recommendedName>
        <fullName evidence="3">Secreted protein</fullName>
    </recommendedName>
</protein>
<sequence length="106" mass="11223">MKERVHLMVVFVVVVAEAGEGAEVMALFQLIMRMEVGIAIGEMLGAGVEEEDVAFVVVEGEGTMGPMLTCKMEDTTKMYLKAVVVAVAGGDIVEGVVASDRMGQSK</sequence>
<name>C6TN76_SOYBN</name>
<reference evidence="2" key="1">
    <citation type="submission" date="2009-08" db="EMBL/GenBank/DDBJ databases">
        <authorList>
            <person name="Cheung F."/>
            <person name="Xiao Y."/>
            <person name="Chan A."/>
            <person name="Moskal W."/>
            <person name="Town C.D."/>
        </authorList>
    </citation>
    <scope>NUCLEOTIDE SEQUENCE</scope>
</reference>